<dbReference type="EMBL" id="MT732451">
    <property type="protein sequence ID" value="QQO97441.1"/>
    <property type="molecule type" value="Genomic_DNA"/>
</dbReference>
<sequence>MLRLQTHNPSRRITDIILNQKSLLVFSNNTDTKKLEYIGWIDNYVKTNEGRLLVSIDTNNFPAGMDFMLNPTFEEIVVNKTVIAIYNNYKPVVPRSRFKRLVATLKGRLKW</sequence>
<accession>A0A8E4UY80</accession>
<proteinExistence type="predicted"/>
<organism evidence="1 2">
    <name type="scientific">Maribacter phage Molly_1</name>
    <dbReference type="NCBI Taxonomy" id="2745685"/>
    <lineage>
        <taxon>Viruses</taxon>
        <taxon>Duplodnaviria</taxon>
        <taxon>Heunggongvirae</taxon>
        <taxon>Uroviricota</taxon>
        <taxon>Caudoviricetes</taxon>
        <taxon>Molycolviridae</taxon>
        <taxon>Mollyvirus</taxon>
        <taxon>Mollyvirus molly</taxon>
    </lineage>
</organism>
<gene>
    <name evidence="1" type="ORF">Molly1_147</name>
</gene>
<name>A0A8E4UY80_9CAUD</name>
<dbReference type="Proteomes" id="UP000693768">
    <property type="component" value="Segment"/>
</dbReference>
<reference evidence="1" key="1">
    <citation type="submission" date="2020-07" db="EMBL/GenBank/DDBJ databases">
        <title>Highly diverse flavobacterial phages as mortality factor during North Sea spring blooms.</title>
        <authorList>
            <person name="Bartlau N."/>
            <person name="Wichels A."/>
            <person name="Krohne G."/>
            <person name="Adriaenssens E.M."/>
            <person name="Heins A."/>
            <person name="Fuchs B.M."/>
            <person name="Amann R."/>
            <person name="Moraru C."/>
        </authorList>
    </citation>
    <scope>NUCLEOTIDE SEQUENCE</scope>
</reference>
<evidence type="ECO:0000313" key="2">
    <source>
        <dbReference type="Proteomes" id="UP000693768"/>
    </source>
</evidence>
<keyword evidence="2" id="KW-1185">Reference proteome</keyword>
<protein>
    <submittedName>
        <fullName evidence="1">Uncharacterized protein</fullName>
    </submittedName>
</protein>
<evidence type="ECO:0000313" key="1">
    <source>
        <dbReference type="EMBL" id="QQO97441.1"/>
    </source>
</evidence>